<dbReference type="GO" id="GO:0046872">
    <property type="term" value="F:metal ion binding"/>
    <property type="evidence" value="ECO:0007669"/>
    <property type="project" value="UniProtKB-KW"/>
</dbReference>
<evidence type="ECO:0000256" key="15">
    <source>
        <dbReference type="RuleBase" id="RU004013"/>
    </source>
</evidence>
<dbReference type="HAMAP" id="MF_00451">
    <property type="entry name" value="NDP_kinase"/>
    <property type="match status" value="1"/>
</dbReference>
<dbReference type="InterPro" id="IPR034907">
    <property type="entry name" value="NDK-like_dom"/>
</dbReference>
<keyword evidence="18" id="KW-1185">Reference proteome</keyword>
<evidence type="ECO:0000313" key="18">
    <source>
        <dbReference type="Proteomes" id="UP000481339"/>
    </source>
</evidence>
<keyword evidence="8 12" id="KW-0418">Kinase</keyword>
<evidence type="ECO:0000256" key="12">
    <source>
        <dbReference type="HAMAP-Rule" id="MF_00451"/>
    </source>
</evidence>
<dbReference type="GO" id="GO:0005737">
    <property type="term" value="C:cytoplasm"/>
    <property type="evidence" value="ECO:0007669"/>
    <property type="project" value="UniProtKB-SubCell"/>
</dbReference>
<feature type="active site" description="Pros-phosphohistidine intermediate" evidence="12">
    <location>
        <position position="123"/>
    </location>
</feature>
<dbReference type="GO" id="GO:0006241">
    <property type="term" value="P:CTP biosynthetic process"/>
    <property type="evidence" value="ECO:0007669"/>
    <property type="project" value="UniProtKB-UniRule"/>
</dbReference>
<evidence type="ECO:0000256" key="5">
    <source>
        <dbReference type="ARBA" id="ARBA00022679"/>
    </source>
</evidence>
<dbReference type="EMBL" id="WBKA01000003">
    <property type="protein sequence ID" value="KAB1632244.1"/>
    <property type="molecule type" value="Genomic_DNA"/>
</dbReference>
<keyword evidence="5 12" id="KW-0808">Transferase</keyword>
<keyword evidence="10 12" id="KW-0460">Magnesium</keyword>
<dbReference type="SUPFAM" id="SSF54919">
    <property type="entry name" value="Nucleoside diphosphate kinase, NDK"/>
    <property type="match status" value="1"/>
</dbReference>
<dbReference type="EC" id="2.7.4.6" evidence="3 12"/>
<keyword evidence="9 12" id="KW-0067">ATP-binding</keyword>
<dbReference type="GO" id="GO:0004550">
    <property type="term" value="F:nucleoside diphosphate kinase activity"/>
    <property type="evidence" value="ECO:0007669"/>
    <property type="project" value="UniProtKB-UniRule"/>
</dbReference>
<dbReference type="PANTHER" id="PTHR11349">
    <property type="entry name" value="NUCLEOSIDE DIPHOSPHATE KINASE"/>
    <property type="match status" value="1"/>
</dbReference>
<dbReference type="AlphaFoldDB" id="A0A7C8BRA6"/>
<comment type="similarity">
    <text evidence="2 12 13 14">Belongs to the NDK family.</text>
</comment>
<keyword evidence="12" id="KW-0963">Cytoplasm</keyword>
<evidence type="ECO:0000256" key="8">
    <source>
        <dbReference type="ARBA" id="ARBA00022777"/>
    </source>
</evidence>
<name>A0A7C8BRA6_9MICO</name>
<comment type="catalytic activity">
    <reaction evidence="12">
        <text>a ribonucleoside 5'-diphosphate + ATP = a ribonucleoside 5'-triphosphate + ADP</text>
        <dbReference type="Rhea" id="RHEA:18113"/>
        <dbReference type="ChEBI" id="CHEBI:30616"/>
        <dbReference type="ChEBI" id="CHEBI:57930"/>
        <dbReference type="ChEBI" id="CHEBI:61557"/>
        <dbReference type="ChEBI" id="CHEBI:456216"/>
        <dbReference type="EC" id="2.7.4.6"/>
    </reaction>
</comment>
<evidence type="ECO:0000256" key="13">
    <source>
        <dbReference type="PROSITE-ProRule" id="PRU00706"/>
    </source>
</evidence>
<evidence type="ECO:0000256" key="11">
    <source>
        <dbReference type="ARBA" id="ARBA00023080"/>
    </source>
</evidence>
<feature type="binding site" evidence="12">
    <location>
        <position position="89"/>
    </location>
    <ligand>
        <name>ATP</name>
        <dbReference type="ChEBI" id="CHEBI:30616"/>
    </ligand>
</feature>
<dbReference type="InterPro" id="IPR036850">
    <property type="entry name" value="NDK-like_dom_sf"/>
</dbReference>
<protein>
    <recommendedName>
        <fullName evidence="4 12">Nucleoside diphosphate kinase</fullName>
        <shortName evidence="12">NDK</shortName>
        <shortName evidence="12">NDP kinase</shortName>
        <ecNumber evidence="3 12">2.7.4.6</ecNumber>
    </recommendedName>
    <alternativeName>
        <fullName evidence="12">Nucleoside-2-P kinase</fullName>
    </alternativeName>
</protein>
<keyword evidence="12" id="KW-0597">Phosphoprotein</keyword>
<evidence type="ECO:0000256" key="1">
    <source>
        <dbReference type="ARBA" id="ARBA00001946"/>
    </source>
</evidence>
<feature type="binding site" evidence="12">
    <location>
        <position position="106"/>
    </location>
    <ligand>
        <name>ATP</name>
        <dbReference type="ChEBI" id="CHEBI:30616"/>
    </ligand>
</feature>
<evidence type="ECO:0000259" key="16">
    <source>
        <dbReference type="SMART" id="SM00562"/>
    </source>
</evidence>
<comment type="catalytic activity">
    <reaction evidence="12 15">
        <text>a 2'-deoxyribonucleoside 5'-diphosphate + ATP = a 2'-deoxyribonucleoside 5'-triphosphate + ADP</text>
        <dbReference type="Rhea" id="RHEA:44640"/>
        <dbReference type="ChEBI" id="CHEBI:30616"/>
        <dbReference type="ChEBI" id="CHEBI:61560"/>
        <dbReference type="ChEBI" id="CHEBI:73316"/>
        <dbReference type="ChEBI" id="CHEBI:456216"/>
        <dbReference type="EC" id="2.7.4.6"/>
    </reaction>
</comment>
<comment type="function">
    <text evidence="12">Major role in the synthesis of nucleoside triphosphates other than ATP. The ATP gamma phosphate is transferred to the NDP beta phosphate via a ping-pong mechanism, using a phosphorylated active-site intermediate.</text>
</comment>
<dbReference type="FunFam" id="3.30.70.141:FF:000003">
    <property type="entry name" value="Nucleoside diphosphate kinase"/>
    <property type="match status" value="1"/>
</dbReference>
<accession>A0A7C8BRA6</accession>
<gene>
    <name evidence="12" type="primary">ndk</name>
    <name evidence="17" type="ORF">F8O02_04285</name>
</gene>
<keyword evidence="6 12" id="KW-0479">Metal-binding</keyword>
<evidence type="ECO:0000256" key="9">
    <source>
        <dbReference type="ARBA" id="ARBA00022840"/>
    </source>
</evidence>
<feature type="domain" description="Nucleoside diphosphate kinase-like" evidence="16">
    <location>
        <begin position="5"/>
        <end position="140"/>
    </location>
</feature>
<dbReference type="Gene3D" id="3.30.70.141">
    <property type="entry name" value="Nucleoside diphosphate kinase-like domain"/>
    <property type="match status" value="1"/>
</dbReference>
<dbReference type="NCBIfam" id="NF001908">
    <property type="entry name" value="PRK00668.1"/>
    <property type="match status" value="1"/>
</dbReference>
<feature type="binding site" evidence="12">
    <location>
        <position position="13"/>
    </location>
    <ligand>
        <name>ATP</name>
        <dbReference type="ChEBI" id="CHEBI:30616"/>
    </ligand>
</feature>
<dbReference type="GO" id="GO:0006228">
    <property type="term" value="P:UTP biosynthetic process"/>
    <property type="evidence" value="ECO:0007669"/>
    <property type="project" value="UniProtKB-UniRule"/>
</dbReference>
<feature type="binding site" evidence="12">
    <location>
        <position position="61"/>
    </location>
    <ligand>
        <name>ATP</name>
        <dbReference type="ChEBI" id="CHEBI:30616"/>
    </ligand>
</feature>
<dbReference type="PROSITE" id="PS51374">
    <property type="entry name" value="NDPK_LIKE"/>
    <property type="match status" value="1"/>
</dbReference>
<comment type="subcellular location">
    <subcellularLocation>
        <location evidence="12">Cytoplasm</location>
    </subcellularLocation>
</comment>
<dbReference type="SMART" id="SM00562">
    <property type="entry name" value="NDK"/>
    <property type="match status" value="1"/>
</dbReference>
<dbReference type="Pfam" id="PF00334">
    <property type="entry name" value="NDK"/>
    <property type="match status" value="1"/>
</dbReference>
<dbReference type="PROSITE" id="PS00469">
    <property type="entry name" value="NDPK"/>
    <property type="match status" value="1"/>
</dbReference>
<comment type="cofactor">
    <cofactor evidence="1 12">
        <name>Mg(2+)</name>
        <dbReference type="ChEBI" id="CHEBI:18420"/>
    </cofactor>
</comment>
<evidence type="ECO:0000313" key="17">
    <source>
        <dbReference type="EMBL" id="KAB1632244.1"/>
    </source>
</evidence>
<dbReference type="GO" id="GO:0005524">
    <property type="term" value="F:ATP binding"/>
    <property type="evidence" value="ECO:0007669"/>
    <property type="project" value="UniProtKB-UniRule"/>
</dbReference>
<proteinExistence type="inferred from homology"/>
<feature type="binding site" evidence="12">
    <location>
        <position position="120"/>
    </location>
    <ligand>
        <name>ATP</name>
        <dbReference type="ChEBI" id="CHEBI:30616"/>
    </ligand>
</feature>
<evidence type="ECO:0000256" key="3">
    <source>
        <dbReference type="ARBA" id="ARBA00012966"/>
    </source>
</evidence>
<evidence type="ECO:0000256" key="4">
    <source>
        <dbReference type="ARBA" id="ARBA00017632"/>
    </source>
</evidence>
<reference evidence="17 18" key="1">
    <citation type="submission" date="2019-09" db="EMBL/GenBank/DDBJ databases">
        <title>Phylogeny of genus Pseudoclavibacter and closely related genus.</title>
        <authorList>
            <person name="Li Y."/>
        </authorList>
    </citation>
    <scope>NUCLEOTIDE SEQUENCE [LARGE SCALE GENOMIC DNA]</scope>
    <source>
        <strain evidence="17 18">JCM 16921</strain>
    </source>
</reference>
<comment type="caution">
    <text evidence="12 13">Lacks conserved residue(s) required for the propagation of feature annotation.</text>
</comment>
<dbReference type="RefSeq" id="WP_158036022.1">
    <property type="nucleotide sequence ID" value="NZ_BAAAZV010000017.1"/>
</dbReference>
<dbReference type="CDD" id="cd04413">
    <property type="entry name" value="NDPk_I"/>
    <property type="match status" value="1"/>
</dbReference>
<dbReference type="InterPro" id="IPR023005">
    <property type="entry name" value="Nucleoside_diP_kinase_AS"/>
</dbReference>
<dbReference type="Proteomes" id="UP000481339">
    <property type="component" value="Unassembled WGS sequence"/>
</dbReference>
<dbReference type="GO" id="GO:0006183">
    <property type="term" value="P:GTP biosynthetic process"/>
    <property type="evidence" value="ECO:0007669"/>
    <property type="project" value="UniProtKB-UniRule"/>
</dbReference>
<organism evidence="17 18">
    <name type="scientific">Pseudoclavibacter caeni</name>
    <dbReference type="NCBI Taxonomy" id="908846"/>
    <lineage>
        <taxon>Bacteria</taxon>
        <taxon>Bacillati</taxon>
        <taxon>Actinomycetota</taxon>
        <taxon>Actinomycetes</taxon>
        <taxon>Micrococcales</taxon>
        <taxon>Microbacteriaceae</taxon>
        <taxon>Pseudoclavibacter</taxon>
    </lineage>
</organism>
<evidence type="ECO:0000256" key="2">
    <source>
        <dbReference type="ARBA" id="ARBA00008142"/>
    </source>
</evidence>
<evidence type="ECO:0000256" key="10">
    <source>
        <dbReference type="ARBA" id="ARBA00022842"/>
    </source>
</evidence>
<dbReference type="InterPro" id="IPR001564">
    <property type="entry name" value="Nucleoside_diP_kinase"/>
</dbReference>
<evidence type="ECO:0000256" key="6">
    <source>
        <dbReference type="ARBA" id="ARBA00022723"/>
    </source>
</evidence>
<keyword evidence="11 12" id="KW-0546">Nucleotide metabolism</keyword>
<comment type="subunit">
    <text evidence="12">Homotetramer.</text>
</comment>
<keyword evidence="7 12" id="KW-0547">Nucleotide-binding</keyword>
<comment type="caution">
    <text evidence="17">The sequence shown here is derived from an EMBL/GenBank/DDBJ whole genome shotgun (WGS) entry which is preliminary data.</text>
</comment>
<sequence length="140" mass="15397">MTTTLQRTLVLVKPDGVERGLTGEILGRIERKGYRLVDLRWVRPSRELLERHYAEHAGKPFFEPLVEFMLTGPIVAAVFEGHEVIAGVRSLLGASDPTVAAPGTIRGDLGRDWGVAVQRNLVHASDSPESAAREIGIWFA</sequence>
<dbReference type="PRINTS" id="PR01243">
    <property type="entry name" value="NUCDPKINASE"/>
</dbReference>
<dbReference type="OrthoDB" id="9801161at2"/>
<evidence type="ECO:0000256" key="7">
    <source>
        <dbReference type="ARBA" id="ARBA00022741"/>
    </source>
</evidence>
<evidence type="ECO:0000256" key="14">
    <source>
        <dbReference type="RuleBase" id="RU004011"/>
    </source>
</evidence>